<keyword evidence="10" id="KW-0902">Two-component regulatory system</keyword>
<accession>A0A7G9RZJ0</accession>
<feature type="domain" description="Signal transduction histidine kinase internal region" evidence="13">
    <location>
        <begin position="352"/>
        <end position="429"/>
    </location>
</feature>
<evidence type="ECO:0000256" key="10">
    <source>
        <dbReference type="ARBA" id="ARBA00023012"/>
    </source>
</evidence>
<dbReference type="AlphaFoldDB" id="A0A7G9RZJ0"/>
<evidence type="ECO:0000256" key="1">
    <source>
        <dbReference type="ARBA" id="ARBA00004651"/>
    </source>
</evidence>
<evidence type="ECO:0000313" key="14">
    <source>
        <dbReference type="EMBL" id="QNN61015.1"/>
    </source>
</evidence>
<dbReference type="InterPro" id="IPR036890">
    <property type="entry name" value="HATPase_C_sf"/>
</dbReference>
<evidence type="ECO:0000256" key="12">
    <source>
        <dbReference type="SAM" id="Phobius"/>
    </source>
</evidence>
<organism evidence="14 15">
    <name type="scientific">Erysipelothrix inopinata</name>
    <dbReference type="NCBI Taxonomy" id="225084"/>
    <lineage>
        <taxon>Bacteria</taxon>
        <taxon>Bacillati</taxon>
        <taxon>Bacillota</taxon>
        <taxon>Erysipelotrichia</taxon>
        <taxon>Erysipelotrichales</taxon>
        <taxon>Erysipelotrichaceae</taxon>
        <taxon>Erysipelothrix</taxon>
    </lineage>
</organism>
<dbReference type="PANTHER" id="PTHR34220">
    <property type="entry name" value="SENSOR HISTIDINE KINASE YPDA"/>
    <property type="match status" value="1"/>
</dbReference>
<dbReference type="PANTHER" id="PTHR34220:SF11">
    <property type="entry name" value="SENSOR PROTEIN KINASE HPTS"/>
    <property type="match status" value="1"/>
</dbReference>
<evidence type="ECO:0000256" key="2">
    <source>
        <dbReference type="ARBA" id="ARBA00022475"/>
    </source>
</evidence>
<evidence type="ECO:0000256" key="6">
    <source>
        <dbReference type="ARBA" id="ARBA00022741"/>
    </source>
</evidence>
<dbReference type="InterPro" id="IPR050640">
    <property type="entry name" value="Bact_2-comp_sensor_kinase"/>
</dbReference>
<keyword evidence="6" id="KW-0547">Nucleotide-binding</keyword>
<dbReference type="RefSeq" id="WP_187534133.1">
    <property type="nucleotide sequence ID" value="NZ_CP060715.1"/>
</dbReference>
<evidence type="ECO:0000256" key="4">
    <source>
        <dbReference type="ARBA" id="ARBA00022679"/>
    </source>
</evidence>
<keyword evidence="11 12" id="KW-0472">Membrane</keyword>
<dbReference type="InterPro" id="IPR010559">
    <property type="entry name" value="Sig_transdc_His_kin_internal"/>
</dbReference>
<dbReference type="Gene3D" id="3.30.565.10">
    <property type="entry name" value="Histidine kinase-like ATPase, C-terminal domain"/>
    <property type="match status" value="1"/>
</dbReference>
<keyword evidence="9 12" id="KW-1133">Transmembrane helix</keyword>
<evidence type="ECO:0000256" key="9">
    <source>
        <dbReference type="ARBA" id="ARBA00022989"/>
    </source>
</evidence>
<evidence type="ECO:0000256" key="8">
    <source>
        <dbReference type="ARBA" id="ARBA00022840"/>
    </source>
</evidence>
<sequence length="560" mass="65575">MKQLIHTYAMVLIAVIMLFTFLVSYATTQSDRSDVNNQLNQITRNVTTAMGGYQTDLRRMVLELFPDQVKIDSMLDYFYMDFSKYYTQQLELPQFQLFPRDVEKLYDRYDGIRGFVVTLDATGDIFYSSSDNKMGYKPQKLPDISKYMIFTRPIMNFESYKAVGNLYVLMDYEVLDDLVYQERFMVEPIVFLLSPTGNIQYEYNTGNGIELREEILERYKTREPLDSEMFDRYSYQQIKLSDGTTLIVAARNYDIFMKSFNTYAFTIMGGLFLVGVLLFVLFKTFGRYDDQVRDILGTMESVRTGSIDDRIAVDNKEGELFTISSAINETLDSMNRYIKQIYQMEIRQQDINMRALQSQINAHFLYNTLEFIRMYAVAEGVDELADIVFTFSTLLRNNISLEKTTTLAKELEFVEKYVYLHQMRYPNKIAYKFDVAENFEMISIPKFTLQPLIENYFVHGVNYRRVDNAIKVNVYKENKRIHIRVSDNGKGVDDDTLKAIQLRLEESEFDLENDKSVGLVNVHERLKVFFKDQDYRFEVGRSENGGFAVLISFIEEDSDV</sequence>
<dbReference type="KEGG" id="eio:H9L01_01180"/>
<name>A0A7G9RZJ0_9FIRM</name>
<dbReference type="Pfam" id="PF06580">
    <property type="entry name" value="His_kinase"/>
    <property type="match status" value="1"/>
</dbReference>
<keyword evidence="5 12" id="KW-0812">Transmembrane</keyword>
<comment type="subcellular location">
    <subcellularLocation>
        <location evidence="1">Cell membrane</location>
        <topology evidence="1">Multi-pass membrane protein</topology>
    </subcellularLocation>
</comment>
<keyword evidence="3" id="KW-0597">Phosphoprotein</keyword>
<gene>
    <name evidence="14" type="ORF">H9L01_01180</name>
</gene>
<keyword evidence="4" id="KW-0808">Transferase</keyword>
<keyword evidence="7 14" id="KW-0418">Kinase</keyword>
<dbReference type="Proteomes" id="UP000515928">
    <property type="component" value="Chromosome"/>
</dbReference>
<proteinExistence type="predicted"/>
<evidence type="ECO:0000313" key="15">
    <source>
        <dbReference type="Proteomes" id="UP000515928"/>
    </source>
</evidence>
<protein>
    <submittedName>
        <fullName evidence="14">Sensor histidine kinase</fullName>
    </submittedName>
</protein>
<dbReference type="GO" id="GO:0005524">
    <property type="term" value="F:ATP binding"/>
    <property type="evidence" value="ECO:0007669"/>
    <property type="project" value="UniProtKB-KW"/>
</dbReference>
<feature type="transmembrane region" description="Helical" evidence="12">
    <location>
        <begin position="263"/>
        <end position="282"/>
    </location>
</feature>
<evidence type="ECO:0000256" key="3">
    <source>
        <dbReference type="ARBA" id="ARBA00022553"/>
    </source>
</evidence>
<dbReference type="EMBL" id="CP060715">
    <property type="protein sequence ID" value="QNN61015.1"/>
    <property type="molecule type" value="Genomic_DNA"/>
</dbReference>
<evidence type="ECO:0000256" key="5">
    <source>
        <dbReference type="ARBA" id="ARBA00022692"/>
    </source>
</evidence>
<dbReference type="GO" id="GO:0005886">
    <property type="term" value="C:plasma membrane"/>
    <property type="evidence" value="ECO:0007669"/>
    <property type="project" value="UniProtKB-SubCell"/>
</dbReference>
<dbReference type="SUPFAM" id="SSF55874">
    <property type="entry name" value="ATPase domain of HSP90 chaperone/DNA topoisomerase II/histidine kinase"/>
    <property type="match status" value="1"/>
</dbReference>
<evidence type="ECO:0000256" key="7">
    <source>
        <dbReference type="ARBA" id="ARBA00022777"/>
    </source>
</evidence>
<reference evidence="14 15" key="1">
    <citation type="submission" date="2020-08" db="EMBL/GenBank/DDBJ databases">
        <title>Genome sequence of Erysipelothrix inopinata DSM 15511T.</title>
        <authorList>
            <person name="Hyun D.-W."/>
            <person name="Bae J.-W."/>
        </authorList>
    </citation>
    <scope>NUCLEOTIDE SEQUENCE [LARGE SCALE GENOMIC DNA]</scope>
    <source>
        <strain evidence="14 15">DSM 15511</strain>
    </source>
</reference>
<keyword evidence="15" id="KW-1185">Reference proteome</keyword>
<evidence type="ECO:0000259" key="13">
    <source>
        <dbReference type="Pfam" id="PF06580"/>
    </source>
</evidence>
<evidence type="ECO:0000256" key="11">
    <source>
        <dbReference type="ARBA" id="ARBA00023136"/>
    </source>
</evidence>
<keyword evidence="2" id="KW-1003">Cell membrane</keyword>
<dbReference type="GO" id="GO:0000155">
    <property type="term" value="F:phosphorelay sensor kinase activity"/>
    <property type="evidence" value="ECO:0007669"/>
    <property type="project" value="InterPro"/>
</dbReference>
<keyword evidence="8" id="KW-0067">ATP-binding</keyword>